<feature type="DNA-binding region" description="T-box" evidence="7">
    <location>
        <begin position="84"/>
        <end position="258"/>
    </location>
</feature>
<proteinExistence type="predicted"/>
<dbReference type="PANTHER" id="PTHR11267">
    <property type="entry name" value="T-BOX PROTEIN-RELATED"/>
    <property type="match status" value="1"/>
</dbReference>
<dbReference type="PROSITE" id="PS01283">
    <property type="entry name" value="TBOX_1"/>
    <property type="match status" value="1"/>
</dbReference>
<accession>A0AAW1LBQ0</accession>
<keyword evidence="5" id="KW-0804">Transcription</keyword>
<sequence length="390" mass="44822">MFNVCRQRWLAIGREHFDQLGRQRTPGGWARILSTPLNRGSGLDFAKTPELPEQYYLLDHLYVRRKSVLLKMLPCTATLQKKELWEQFHGLETEMIITKSGRRMFPALRVQIYHLEPLAHYCVILEMVPIGKCRYKYSASGGWTPAGAEEAQSHLRVYLHPESPATGEHWMSQGVSFGRMKLTNTSSPPPGHVVLTSMHKYQPRIIIVKSADPRAISWAPATSVIFPETQFIAVTAYQNERITKLKIDHNPFAKGFRANGHSKCKRKRLMLEQERRMLQEEEPEIVIKEEPSVSPVIDISDERSSSGSTTPELSHPEPLQANVTSPVFSYHHPPYAFDYHSYYYHYGYAVPYMYPARPLDVRPPPVENKPTQRVSRRYTDFSIDTILNVS</sequence>
<evidence type="ECO:0000256" key="2">
    <source>
        <dbReference type="ARBA" id="ARBA00022473"/>
    </source>
</evidence>
<dbReference type="GO" id="GO:0000978">
    <property type="term" value="F:RNA polymerase II cis-regulatory region sequence-specific DNA binding"/>
    <property type="evidence" value="ECO:0007669"/>
    <property type="project" value="InterPro"/>
</dbReference>
<gene>
    <name evidence="10" type="ORF">QE152_g12946</name>
</gene>
<feature type="domain" description="T-box" evidence="9">
    <location>
        <begin position="79"/>
        <end position="258"/>
    </location>
</feature>
<evidence type="ECO:0000256" key="8">
    <source>
        <dbReference type="SAM" id="MobiDB-lite"/>
    </source>
</evidence>
<dbReference type="SMART" id="SM00425">
    <property type="entry name" value="TBOX"/>
    <property type="match status" value="1"/>
</dbReference>
<keyword evidence="2" id="KW-0217">Developmental protein</keyword>
<dbReference type="PROSITE" id="PS01264">
    <property type="entry name" value="TBOX_2"/>
    <property type="match status" value="1"/>
</dbReference>
<evidence type="ECO:0000256" key="1">
    <source>
        <dbReference type="ARBA" id="ARBA00004123"/>
    </source>
</evidence>
<dbReference type="SUPFAM" id="SSF49417">
    <property type="entry name" value="p53-like transcription factors"/>
    <property type="match status" value="1"/>
</dbReference>
<dbReference type="InterPro" id="IPR008967">
    <property type="entry name" value="p53-like_TF_DNA-bd_sf"/>
</dbReference>
<dbReference type="PRINTS" id="PR00937">
    <property type="entry name" value="TBOX"/>
</dbReference>
<dbReference type="GO" id="GO:0000981">
    <property type="term" value="F:DNA-binding transcription factor activity, RNA polymerase II-specific"/>
    <property type="evidence" value="ECO:0007669"/>
    <property type="project" value="TreeGrafter"/>
</dbReference>
<evidence type="ECO:0000256" key="5">
    <source>
        <dbReference type="ARBA" id="ARBA00023163"/>
    </source>
</evidence>
<evidence type="ECO:0000256" key="6">
    <source>
        <dbReference type="ARBA" id="ARBA00023242"/>
    </source>
</evidence>
<dbReference type="GO" id="GO:0005634">
    <property type="term" value="C:nucleus"/>
    <property type="evidence" value="ECO:0007669"/>
    <property type="project" value="UniProtKB-SubCell"/>
</dbReference>
<dbReference type="Proteomes" id="UP001458880">
    <property type="component" value="Unassembled WGS sequence"/>
</dbReference>
<dbReference type="InterPro" id="IPR046360">
    <property type="entry name" value="T-box_DNA-bd"/>
</dbReference>
<name>A0AAW1LBQ0_POPJA</name>
<dbReference type="AlphaFoldDB" id="A0AAW1LBQ0"/>
<evidence type="ECO:0000256" key="4">
    <source>
        <dbReference type="ARBA" id="ARBA00023125"/>
    </source>
</evidence>
<dbReference type="CDD" id="cd20681">
    <property type="entry name" value="T-box_Drosocross-like"/>
    <property type="match status" value="1"/>
</dbReference>
<dbReference type="EMBL" id="JASPKY010000120">
    <property type="protein sequence ID" value="KAK9732319.1"/>
    <property type="molecule type" value="Genomic_DNA"/>
</dbReference>
<dbReference type="GO" id="GO:0045893">
    <property type="term" value="P:positive regulation of DNA-templated transcription"/>
    <property type="evidence" value="ECO:0007669"/>
    <property type="project" value="InterPro"/>
</dbReference>
<keyword evidence="6 7" id="KW-0539">Nucleus</keyword>
<comment type="caution">
    <text evidence="10">The sequence shown here is derived from an EMBL/GenBank/DDBJ whole genome shotgun (WGS) entry which is preliminary data.</text>
</comment>
<feature type="region of interest" description="Disordered" evidence="8">
    <location>
        <begin position="296"/>
        <end position="319"/>
    </location>
</feature>
<evidence type="ECO:0000313" key="11">
    <source>
        <dbReference type="Proteomes" id="UP001458880"/>
    </source>
</evidence>
<dbReference type="FunFam" id="2.60.40.820:FF:000010">
    <property type="entry name" value="T-box transcription factor TBX6"/>
    <property type="match status" value="1"/>
</dbReference>
<dbReference type="InterPro" id="IPR018186">
    <property type="entry name" value="TF_T-box_CS"/>
</dbReference>
<evidence type="ECO:0000256" key="3">
    <source>
        <dbReference type="ARBA" id="ARBA00023015"/>
    </source>
</evidence>
<reference evidence="10 11" key="1">
    <citation type="journal article" date="2024" name="BMC Genomics">
        <title>De novo assembly and annotation of Popillia japonica's genome with initial clues to its potential as an invasive pest.</title>
        <authorList>
            <person name="Cucini C."/>
            <person name="Boschi S."/>
            <person name="Funari R."/>
            <person name="Cardaioli E."/>
            <person name="Iannotti N."/>
            <person name="Marturano G."/>
            <person name="Paoli F."/>
            <person name="Bruttini M."/>
            <person name="Carapelli A."/>
            <person name="Frati F."/>
            <person name="Nardi F."/>
        </authorList>
    </citation>
    <scope>NUCLEOTIDE SEQUENCE [LARGE SCALE GENOMIC DNA]</scope>
    <source>
        <strain evidence="10">DMR45628</strain>
    </source>
</reference>
<dbReference type="Pfam" id="PF00907">
    <property type="entry name" value="T-box"/>
    <property type="match status" value="1"/>
</dbReference>
<organism evidence="10 11">
    <name type="scientific">Popillia japonica</name>
    <name type="common">Japanese beetle</name>
    <dbReference type="NCBI Taxonomy" id="7064"/>
    <lineage>
        <taxon>Eukaryota</taxon>
        <taxon>Metazoa</taxon>
        <taxon>Ecdysozoa</taxon>
        <taxon>Arthropoda</taxon>
        <taxon>Hexapoda</taxon>
        <taxon>Insecta</taxon>
        <taxon>Pterygota</taxon>
        <taxon>Neoptera</taxon>
        <taxon>Endopterygota</taxon>
        <taxon>Coleoptera</taxon>
        <taxon>Polyphaga</taxon>
        <taxon>Scarabaeiformia</taxon>
        <taxon>Scarabaeidae</taxon>
        <taxon>Rutelinae</taxon>
        <taxon>Popillia</taxon>
    </lineage>
</organism>
<keyword evidence="3" id="KW-0805">Transcription regulation</keyword>
<dbReference type="GO" id="GO:0000785">
    <property type="term" value="C:chromatin"/>
    <property type="evidence" value="ECO:0007669"/>
    <property type="project" value="TreeGrafter"/>
</dbReference>
<evidence type="ECO:0000313" key="10">
    <source>
        <dbReference type="EMBL" id="KAK9732319.1"/>
    </source>
</evidence>
<evidence type="ECO:0000259" key="9">
    <source>
        <dbReference type="PROSITE" id="PS50252"/>
    </source>
</evidence>
<protein>
    <submittedName>
        <fullName evidence="10">T-box</fullName>
    </submittedName>
</protein>
<dbReference type="PROSITE" id="PS50252">
    <property type="entry name" value="TBOX_3"/>
    <property type="match status" value="1"/>
</dbReference>
<dbReference type="Gene3D" id="2.60.40.820">
    <property type="entry name" value="Transcription factor, T-box"/>
    <property type="match status" value="1"/>
</dbReference>
<evidence type="ECO:0000256" key="7">
    <source>
        <dbReference type="PROSITE-ProRule" id="PRU00201"/>
    </source>
</evidence>
<dbReference type="PANTHER" id="PTHR11267:SF204">
    <property type="entry name" value="SPADETAIL"/>
    <property type="match status" value="1"/>
</dbReference>
<keyword evidence="4 7" id="KW-0238">DNA-binding</keyword>
<dbReference type="GO" id="GO:0001708">
    <property type="term" value="P:cell fate specification"/>
    <property type="evidence" value="ECO:0007669"/>
    <property type="project" value="TreeGrafter"/>
</dbReference>
<keyword evidence="11" id="KW-1185">Reference proteome</keyword>
<dbReference type="InterPro" id="IPR001699">
    <property type="entry name" value="TF_T-box"/>
</dbReference>
<comment type="subcellular location">
    <subcellularLocation>
        <location evidence="1 7">Nucleus</location>
    </subcellularLocation>
</comment>
<dbReference type="InterPro" id="IPR036960">
    <property type="entry name" value="T-box_sf"/>
</dbReference>